<evidence type="ECO:0000256" key="1">
    <source>
        <dbReference type="ARBA" id="ARBA00022603"/>
    </source>
</evidence>
<dbReference type="PANTHER" id="PTHR43542">
    <property type="entry name" value="METHYLTRANSFERASE"/>
    <property type="match status" value="1"/>
</dbReference>
<dbReference type="SUPFAM" id="SSF53335">
    <property type="entry name" value="S-adenosyl-L-methionine-dependent methyltransferases"/>
    <property type="match status" value="1"/>
</dbReference>
<protein>
    <submittedName>
        <fullName evidence="4">16S rRNA (Guanine966-N2)-methyltransferase</fullName>
    </submittedName>
</protein>
<dbReference type="AlphaFoldDB" id="A0A2T4ZGU2"/>
<evidence type="ECO:0000256" key="2">
    <source>
        <dbReference type="ARBA" id="ARBA00022679"/>
    </source>
</evidence>
<evidence type="ECO:0000256" key="3">
    <source>
        <dbReference type="SAM" id="MobiDB-lite"/>
    </source>
</evidence>
<dbReference type="GO" id="GO:0008168">
    <property type="term" value="F:methyltransferase activity"/>
    <property type="evidence" value="ECO:0007669"/>
    <property type="project" value="UniProtKB-KW"/>
</dbReference>
<comment type="caution">
    <text evidence="4">The sequence shown here is derived from an EMBL/GenBank/DDBJ whole genome shotgun (WGS) entry which is preliminary data.</text>
</comment>
<evidence type="ECO:0000313" key="5">
    <source>
        <dbReference type="Proteomes" id="UP000241808"/>
    </source>
</evidence>
<dbReference type="NCBIfam" id="TIGR00095">
    <property type="entry name" value="16S rRNA (guanine(966)-N(2))-methyltransferase RsmD"/>
    <property type="match status" value="1"/>
</dbReference>
<dbReference type="InterPro" id="IPR029063">
    <property type="entry name" value="SAM-dependent_MTases_sf"/>
</dbReference>
<dbReference type="OrthoDB" id="9803017at2"/>
<feature type="region of interest" description="Disordered" evidence="3">
    <location>
        <begin position="1"/>
        <end position="22"/>
    </location>
</feature>
<dbReference type="RefSeq" id="WP_108175063.1">
    <property type="nucleotide sequence ID" value="NZ_PZZL01000002.1"/>
</dbReference>
<proteinExistence type="predicted"/>
<dbReference type="InterPro" id="IPR004398">
    <property type="entry name" value="RNA_MeTrfase_RsmD"/>
</dbReference>
<dbReference type="Pfam" id="PF03602">
    <property type="entry name" value="Cons_hypoth95"/>
    <property type="match status" value="1"/>
</dbReference>
<keyword evidence="1 4" id="KW-0489">Methyltransferase</keyword>
<dbReference type="CDD" id="cd02440">
    <property type="entry name" value="AdoMet_MTases"/>
    <property type="match status" value="1"/>
</dbReference>
<accession>A0A2T4ZGU2</accession>
<dbReference type="GO" id="GO:0031167">
    <property type="term" value="P:rRNA methylation"/>
    <property type="evidence" value="ECO:0007669"/>
    <property type="project" value="InterPro"/>
</dbReference>
<dbReference type="PANTHER" id="PTHR43542:SF1">
    <property type="entry name" value="METHYLTRANSFERASE"/>
    <property type="match status" value="1"/>
</dbReference>
<organism evidence="4 5">
    <name type="scientific">Phreatobacter oligotrophus</name>
    <dbReference type="NCBI Taxonomy" id="1122261"/>
    <lineage>
        <taxon>Bacteria</taxon>
        <taxon>Pseudomonadati</taxon>
        <taxon>Pseudomonadota</taxon>
        <taxon>Alphaproteobacteria</taxon>
        <taxon>Hyphomicrobiales</taxon>
        <taxon>Phreatobacteraceae</taxon>
        <taxon>Phreatobacter</taxon>
    </lineage>
</organism>
<reference evidence="4 5" key="1">
    <citation type="submission" date="2018-04" db="EMBL/GenBank/DDBJ databases">
        <title>Genomic Encyclopedia of Archaeal and Bacterial Type Strains, Phase II (KMG-II): from individual species to whole genera.</title>
        <authorList>
            <person name="Goeker M."/>
        </authorList>
    </citation>
    <scope>NUCLEOTIDE SEQUENCE [LARGE SCALE GENOMIC DNA]</scope>
    <source>
        <strain evidence="4 5">DSM 25521</strain>
    </source>
</reference>
<gene>
    <name evidence="4" type="ORF">C8P69_102519</name>
</gene>
<dbReference type="PIRSF" id="PIRSF004553">
    <property type="entry name" value="CHP00095"/>
    <property type="match status" value="1"/>
</dbReference>
<evidence type="ECO:0000313" key="4">
    <source>
        <dbReference type="EMBL" id="PTM61132.1"/>
    </source>
</evidence>
<dbReference type="EMBL" id="PZZL01000002">
    <property type="protein sequence ID" value="PTM61132.1"/>
    <property type="molecule type" value="Genomic_DNA"/>
</dbReference>
<keyword evidence="5" id="KW-1185">Reference proteome</keyword>
<feature type="compositionally biased region" description="Basic residues" evidence="3">
    <location>
        <begin position="1"/>
        <end position="11"/>
    </location>
</feature>
<keyword evidence="2 4" id="KW-0808">Transferase</keyword>
<sequence length="184" mass="19562">MRIVGGKHRGRSLLGPRSDGIRPTSDRLRESLFNVLAHGYDDPCDGARVIDLFAGTGALGLEALSRGAIYAAFVDQSAEARGLIRGNIDAMGLSGVTGLLKRDATKLGSVAPFDPFTLAFCDPPYRKGLAEKALASALAGGWFAPHALIVVEEAADVDVMPPEGFDLIERREAGETQLLFLRLA</sequence>
<dbReference type="Proteomes" id="UP000241808">
    <property type="component" value="Unassembled WGS sequence"/>
</dbReference>
<dbReference type="Gene3D" id="3.40.50.150">
    <property type="entry name" value="Vaccinia Virus protein VP39"/>
    <property type="match status" value="1"/>
</dbReference>
<name>A0A2T4ZGU2_9HYPH</name>